<evidence type="ECO:0000256" key="2">
    <source>
        <dbReference type="ARBA" id="ARBA00022801"/>
    </source>
</evidence>
<proteinExistence type="inferred from homology"/>
<dbReference type="Gene3D" id="3.40.50.1820">
    <property type="entry name" value="alpha/beta hydrolase"/>
    <property type="match status" value="1"/>
</dbReference>
<evidence type="ECO:0000313" key="6">
    <source>
        <dbReference type="Proteomes" id="UP000196027"/>
    </source>
</evidence>
<dbReference type="KEGG" id="ome:OLMES_2033"/>
<evidence type="ECO:0000256" key="3">
    <source>
        <dbReference type="PROSITE-ProRule" id="PRU10038"/>
    </source>
</evidence>
<dbReference type="AlphaFoldDB" id="A0A1Y0I8K6"/>
<organism evidence="5 6">
    <name type="scientific">Oleiphilus messinensis</name>
    <dbReference type="NCBI Taxonomy" id="141451"/>
    <lineage>
        <taxon>Bacteria</taxon>
        <taxon>Pseudomonadati</taxon>
        <taxon>Pseudomonadota</taxon>
        <taxon>Gammaproteobacteria</taxon>
        <taxon>Oceanospirillales</taxon>
        <taxon>Oleiphilaceae</taxon>
        <taxon>Oleiphilus</taxon>
    </lineage>
</organism>
<dbReference type="InterPro" id="IPR013094">
    <property type="entry name" value="AB_hydrolase_3"/>
</dbReference>
<evidence type="ECO:0000259" key="4">
    <source>
        <dbReference type="Pfam" id="PF07859"/>
    </source>
</evidence>
<dbReference type="InterPro" id="IPR033140">
    <property type="entry name" value="Lipase_GDXG_put_SER_AS"/>
</dbReference>
<feature type="domain" description="Alpha/beta hydrolase fold-3" evidence="4">
    <location>
        <begin position="58"/>
        <end position="258"/>
    </location>
</feature>
<dbReference type="Proteomes" id="UP000196027">
    <property type="component" value="Chromosome"/>
</dbReference>
<dbReference type="EMBL" id="CP021425">
    <property type="protein sequence ID" value="ARU56106.1"/>
    <property type="molecule type" value="Genomic_DNA"/>
</dbReference>
<keyword evidence="2 5" id="KW-0378">Hydrolase</keyword>
<dbReference type="PANTHER" id="PTHR48081">
    <property type="entry name" value="AB HYDROLASE SUPERFAMILY PROTEIN C4A8.06C"/>
    <property type="match status" value="1"/>
</dbReference>
<dbReference type="InterPro" id="IPR029058">
    <property type="entry name" value="AB_hydrolase_fold"/>
</dbReference>
<sequence length="306" mass="33529">MVVKRDYDSVESLTRHLRRVFNHTPVPTILPYGVRLKHLSIGGLKGERVSVRDAENTVLYIHGGGFVAGVTRTYHNLAGQLASQLNASVYLPSYRLAPEHPYPAGLEDIVSAYQWLLDKGTNPSRLVVAGDSAGGGITLALLMKLRDMGLPLPKAAVTLSPAADARGVAESIEGNHATDALLSASLIHYAAEALLPGMDRMHPYASPALADFTGMPPLFITVDEEECLRDDAHLVARRAREAGCEVKLISRKGMFHVWPIFTPFLPEARRDIRRIVKFLQEQGLTVSNRPRIIEPKLVPFMANSQG</sequence>
<dbReference type="InterPro" id="IPR050300">
    <property type="entry name" value="GDXG_lipolytic_enzyme"/>
</dbReference>
<dbReference type="PANTHER" id="PTHR48081:SF8">
    <property type="entry name" value="ALPHA_BETA HYDROLASE FOLD-3 DOMAIN-CONTAINING PROTEIN-RELATED"/>
    <property type="match status" value="1"/>
</dbReference>
<protein>
    <submittedName>
        <fullName evidence="5">Alpha/beta hydrolase fold domain protein</fullName>
    </submittedName>
</protein>
<name>A0A1Y0I8K6_9GAMM</name>
<dbReference type="Pfam" id="PF07859">
    <property type="entry name" value="Abhydrolase_3"/>
    <property type="match status" value="1"/>
</dbReference>
<reference evidence="5 6" key="1">
    <citation type="submission" date="2017-05" db="EMBL/GenBank/DDBJ databases">
        <title>Genomic insights into alkan degradation activity of Oleiphilus messinensis.</title>
        <authorList>
            <person name="Kozyavkin S.A."/>
            <person name="Slesarev A.I."/>
            <person name="Golyshin P.N."/>
            <person name="Korzhenkov A."/>
            <person name="Golyshina O.N."/>
            <person name="Toshchakov S.V."/>
        </authorList>
    </citation>
    <scope>NUCLEOTIDE SEQUENCE [LARGE SCALE GENOMIC DNA]</scope>
    <source>
        <strain evidence="5 6">ME102</strain>
    </source>
</reference>
<gene>
    <name evidence="5" type="ORF">OLMES_2033</name>
</gene>
<accession>A0A1Y0I8K6</accession>
<dbReference type="PROSITE" id="PS01174">
    <property type="entry name" value="LIPASE_GDXG_SER"/>
    <property type="match status" value="1"/>
</dbReference>
<keyword evidence="6" id="KW-1185">Reference proteome</keyword>
<evidence type="ECO:0000313" key="5">
    <source>
        <dbReference type="EMBL" id="ARU56106.1"/>
    </source>
</evidence>
<comment type="similarity">
    <text evidence="1">Belongs to the 'GDXG' lipolytic enzyme family.</text>
</comment>
<feature type="active site" evidence="3">
    <location>
        <position position="132"/>
    </location>
</feature>
<evidence type="ECO:0000256" key="1">
    <source>
        <dbReference type="ARBA" id="ARBA00010515"/>
    </source>
</evidence>
<dbReference type="SUPFAM" id="SSF53474">
    <property type="entry name" value="alpha/beta-Hydrolases"/>
    <property type="match status" value="1"/>
</dbReference>
<dbReference type="GO" id="GO:0016787">
    <property type="term" value="F:hydrolase activity"/>
    <property type="evidence" value="ECO:0007669"/>
    <property type="project" value="UniProtKB-KW"/>
</dbReference>